<sequence>MKEQTRGFLTENRPSMVGIFKRLAKIGGDVGAGHDETLRDLAKAYTALVAATDFLAVSRGTPDPARWLRTDWIQFEDSEVTQFSRP</sequence>
<accession>A0A3A2Z622</accession>
<evidence type="ECO:0000313" key="1">
    <source>
        <dbReference type="EMBL" id="RJE16797.1"/>
    </source>
</evidence>
<gene>
    <name evidence="1" type="ORF">PHISCL_10866</name>
</gene>
<reference evidence="2" key="1">
    <citation type="submission" date="2017-02" db="EMBL/GenBank/DDBJ databases">
        <authorList>
            <person name="Tafer H."/>
            <person name="Lopandic K."/>
        </authorList>
    </citation>
    <scope>NUCLEOTIDE SEQUENCE [LARGE SCALE GENOMIC DNA]</scope>
    <source>
        <strain evidence="2">CBS 366.77</strain>
    </source>
</reference>
<keyword evidence="2" id="KW-1185">Reference proteome</keyword>
<feature type="non-terminal residue" evidence="1">
    <location>
        <position position="86"/>
    </location>
</feature>
<dbReference type="AlphaFoldDB" id="A0A3A2Z622"/>
<dbReference type="STRING" id="2070753.A0A3A2Z622"/>
<evidence type="ECO:0000313" key="2">
    <source>
        <dbReference type="Proteomes" id="UP000266188"/>
    </source>
</evidence>
<proteinExistence type="predicted"/>
<organism evidence="1 2">
    <name type="scientific">Aspergillus sclerotialis</name>
    <dbReference type="NCBI Taxonomy" id="2070753"/>
    <lineage>
        <taxon>Eukaryota</taxon>
        <taxon>Fungi</taxon>
        <taxon>Dikarya</taxon>
        <taxon>Ascomycota</taxon>
        <taxon>Pezizomycotina</taxon>
        <taxon>Eurotiomycetes</taxon>
        <taxon>Eurotiomycetidae</taxon>
        <taxon>Eurotiales</taxon>
        <taxon>Aspergillaceae</taxon>
        <taxon>Aspergillus</taxon>
        <taxon>Aspergillus subgen. Polypaecilum</taxon>
    </lineage>
</organism>
<dbReference type="OrthoDB" id="2019644at2759"/>
<dbReference type="Proteomes" id="UP000266188">
    <property type="component" value="Unassembled WGS sequence"/>
</dbReference>
<comment type="caution">
    <text evidence="1">The sequence shown here is derived from an EMBL/GenBank/DDBJ whole genome shotgun (WGS) entry which is preliminary data.</text>
</comment>
<protein>
    <submittedName>
        <fullName evidence="1">Nuclear pore complex</fullName>
    </submittedName>
</protein>
<dbReference type="EMBL" id="MVGC01002628">
    <property type="protein sequence ID" value="RJE16797.1"/>
    <property type="molecule type" value="Genomic_DNA"/>
</dbReference>
<name>A0A3A2Z622_9EURO</name>